<organism evidence="23">
    <name type="scientific">Trichuris suis</name>
    <name type="common">pig whipworm</name>
    <dbReference type="NCBI Taxonomy" id="68888"/>
    <lineage>
        <taxon>Eukaryota</taxon>
        <taxon>Metazoa</taxon>
        <taxon>Ecdysozoa</taxon>
        <taxon>Nematoda</taxon>
        <taxon>Enoplea</taxon>
        <taxon>Dorylaimia</taxon>
        <taxon>Trichinellida</taxon>
        <taxon>Trichuridae</taxon>
        <taxon>Trichuris</taxon>
    </lineage>
</organism>
<dbReference type="PRINTS" id="PR00481">
    <property type="entry name" value="LAMNOPPTDASE"/>
</dbReference>
<dbReference type="Gene3D" id="2.30.30.30">
    <property type="match status" value="1"/>
</dbReference>
<dbReference type="InterPro" id="IPR012340">
    <property type="entry name" value="NA-bd_OB-fold"/>
</dbReference>
<evidence type="ECO:0000256" key="7">
    <source>
        <dbReference type="ARBA" id="ARBA00022670"/>
    </source>
</evidence>
<keyword evidence="9" id="KW-0378">Hydrolase</keyword>
<dbReference type="GO" id="GO:0043022">
    <property type="term" value="F:ribosome binding"/>
    <property type="evidence" value="ECO:0007669"/>
    <property type="project" value="InterPro"/>
</dbReference>
<name>A0A085N9C7_9BILA</name>
<accession>A0A085N9C7</accession>
<evidence type="ECO:0000259" key="22">
    <source>
        <dbReference type="PROSITE" id="PS00631"/>
    </source>
</evidence>
<dbReference type="PROSITE" id="PS00631">
    <property type="entry name" value="CYTOSOL_AP"/>
    <property type="match status" value="1"/>
</dbReference>
<keyword evidence="6" id="KW-0963">Cytoplasm</keyword>
<evidence type="ECO:0000256" key="13">
    <source>
        <dbReference type="ARBA" id="ARBA00023511"/>
    </source>
</evidence>
<dbReference type="Pfam" id="PF02789">
    <property type="entry name" value="Peptidase_M17_N"/>
    <property type="match status" value="1"/>
</dbReference>
<proteinExistence type="inferred from homology"/>
<dbReference type="CDD" id="cd04468">
    <property type="entry name" value="S1_eIF5A"/>
    <property type="match status" value="1"/>
</dbReference>
<dbReference type="InterPro" id="IPR014722">
    <property type="entry name" value="Rib_uL2_dom2"/>
</dbReference>
<dbReference type="InterPro" id="IPR008283">
    <property type="entry name" value="Peptidase_M17_N"/>
</dbReference>
<dbReference type="InterPro" id="IPR008991">
    <property type="entry name" value="Translation_prot_SH3-like_sf"/>
</dbReference>
<dbReference type="SUPFAM" id="SSF50104">
    <property type="entry name" value="Translation proteins SH3-like domain"/>
    <property type="match status" value="1"/>
</dbReference>
<keyword evidence="8" id="KW-0251">Elongation factor</keyword>
<dbReference type="GO" id="GO:0006508">
    <property type="term" value="P:proteolysis"/>
    <property type="evidence" value="ECO:0007669"/>
    <property type="project" value="UniProtKB-KW"/>
</dbReference>
<dbReference type="FunFam" id="2.30.30.30:FF:000007">
    <property type="entry name" value="Eukaryotic translation initiation factor 5A"/>
    <property type="match status" value="1"/>
</dbReference>
<evidence type="ECO:0000256" key="12">
    <source>
        <dbReference type="ARBA" id="ARBA00023071"/>
    </source>
</evidence>
<gene>
    <name evidence="23" type="ORF">M514_00776</name>
</gene>
<dbReference type="InterPro" id="IPR020189">
    <property type="entry name" value="IF5A_C"/>
</dbReference>
<dbReference type="InterPro" id="IPR048670">
    <property type="entry name" value="IF5A-like_N"/>
</dbReference>
<keyword evidence="5" id="KW-0031">Aminopeptidase</keyword>
<dbReference type="Gene3D" id="3.40.220.10">
    <property type="entry name" value="Leucine Aminopeptidase, subunit E, domain 1"/>
    <property type="match status" value="1"/>
</dbReference>
<dbReference type="InterPro" id="IPR011356">
    <property type="entry name" value="Leucine_aapep/pepB"/>
</dbReference>
<evidence type="ECO:0000256" key="18">
    <source>
        <dbReference type="ARBA" id="ARBA00031564"/>
    </source>
</evidence>
<dbReference type="SUPFAM" id="SSF52949">
    <property type="entry name" value="Macro domain-like"/>
    <property type="match status" value="1"/>
</dbReference>
<evidence type="ECO:0000256" key="15">
    <source>
        <dbReference type="ARBA" id="ARBA00029605"/>
    </source>
</evidence>
<dbReference type="Proteomes" id="UP000030758">
    <property type="component" value="Unassembled WGS sequence"/>
</dbReference>
<evidence type="ECO:0000256" key="19">
    <source>
        <dbReference type="ARBA" id="ARBA00045966"/>
    </source>
</evidence>
<protein>
    <recommendedName>
        <fullName evidence="4">Cytosol aminopeptidase</fullName>
        <ecNumber evidence="14">3.4.13.23</ecNumber>
    </recommendedName>
    <alternativeName>
        <fullName evidence="17">Cysteinylglycine-S-conjugate dipeptidase</fullName>
    </alternativeName>
    <alternativeName>
        <fullName evidence="18">Leucine aminopeptidase 3</fullName>
    </alternativeName>
    <alternativeName>
        <fullName evidence="16">Proline aminopeptidase</fullName>
    </alternativeName>
    <alternativeName>
        <fullName evidence="15">Prolyl aminopeptidase</fullName>
    </alternativeName>
</protein>
<keyword evidence="12" id="KW-0385">Hypusine</keyword>
<dbReference type="Pfam" id="PF00883">
    <property type="entry name" value="Peptidase_M17"/>
    <property type="match status" value="1"/>
</dbReference>
<evidence type="ECO:0000256" key="6">
    <source>
        <dbReference type="ARBA" id="ARBA00022490"/>
    </source>
</evidence>
<comment type="function">
    <text evidence="19">Cytosolic metallopeptidase that catalyzes the removal of unsubstituted N-terminal hydrophobic amino acids from various peptides. The presence of Zn(2+) ions is essential for the peptidase activity, and the association with other cofactors can modulate the substrate spectificity of the enzyme. For instance, in the presence of Mn(2+), it displays a specific Cys-Gly hydrolyzing activity of Cys-Gly-S-conjugates. Involved in the metabolism of glutathione and in the degradation of glutathione S-conjugates, which may play a role in the control of the cell redox status.</text>
</comment>
<evidence type="ECO:0000256" key="20">
    <source>
        <dbReference type="ARBA" id="ARBA00047881"/>
    </source>
</evidence>
<dbReference type="GO" id="GO:0005737">
    <property type="term" value="C:cytoplasm"/>
    <property type="evidence" value="ECO:0007669"/>
    <property type="project" value="UniProtKB-SubCell"/>
</dbReference>
<evidence type="ECO:0000256" key="17">
    <source>
        <dbReference type="ARBA" id="ARBA00030997"/>
    </source>
</evidence>
<dbReference type="InterPro" id="IPR001884">
    <property type="entry name" value="IF5A-like"/>
</dbReference>
<evidence type="ECO:0000256" key="9">
    <source>
        <dbReference type="ARBA" id="ARBA00022801"/>
    </source>
</evidence>
<dbReference type="SUPFAM" id="SSF53187">
    <property type="entry name" value="Zn-dependent exopeptidases"/>
    <property type="match status" value="1"/>
</dbReference>
<evidence type="ECO:0000256" key="16">
    <source>
        <dbReference type="ARBA" id="ARBA00030930"/>
    </source>
</evidence>
<dbReference type="EC" id="3.4.13.23" evidence="14"/>
<feature type="domain" description="Cytosol aminopeptidase" evidence="22">
    <location>
        <begin position="545"/>
        <end position="552"/>
    </location>
</feature>
<dbReference type="GO" id="GO:0030145">
    <property type="term" value="F:manganese ion binding"/>
    <property type="evidence" value="ECO:0007669"/>
    <property type="project" value="InterPro"/>
</dbReference>
<dbReference type="SMART" id="SM01376">
    <property type="entry name" value="eIF-5a"/>
    <property type="match status" value="1"/>
</dbReference>
<comment type="similarity">
    <text evidence="2">Belongs to the eIF-5A family.</text>
</comment>
<evidence type="ECO:0000313" key="23">
    <source>
        <dbReference type="EMBL" id="KFD66073.1"/>
    </source>
</evidence>
<dbReference type="PROSITE" id="PS00302">
    <property type="entry name" value="IF5A_HYPUSINE"/>
    <property type="match status" value="1"/>
</dbReference>
<dbReference type="GO" id="GO:0045905">
    <property type="term" value="P:positive regulation of translational termination"/>
    <property type="evidence" value="ECO:0007669"/>
    <property type="project" value="InterPro"/>
</dbReference>
<evidence type="ECO:0000256" key="3">
    <source>
        <dbReference type="ARBA" id="ARBA00009528"/>
    </source>
</evidence>
<keyword evidence="10" id="KW-0694">RNA-binding</keyword>
<evidence type="ECO:0000256" key="2">
    <source>
        <dbReference type="ARBA" id="ARBA00006016"/>
    </source>
</evidence>
<keyword evidence="7" id="KW-0645">Protease</keyword>
<sequence length="699" mass="75878">MADHEDHEFHTGDSGASLTFPKQCSALRKNEHVLLKGRPCKIVEMSTSKTGKHGHAKVHLVGIDIFTGKKYEDICPSTHNMDVPVVKRKDYQLMAINDDGFVSILDMDTLSEKNDLKLPEGEVGQQIRDAFEKDDSGILVTVVMSMGEELNLFAIRLNVAFASIPQQFTTAINGASQVALHRVEFGIYGSFNGLHLTIIHAVQKGKGLVLGVFSGSKDATETVEDDLTSVAKKFNRSSGSSLLRLLNCSKILKEGKVRIFYNLGEYFFYGFDAVAVVGIGNVGEGYVTSEQLDKGRENIRLATSAATVALRDVGMRDVYVDMCGYPDAAAEGAYLGAFTFDELKTKPESRKAPLNLHPLWADESALKLWNRGRILASGQNFVRRLSDMPANLLTPVRFAEEASKALESFPNVQVLVRDKQWITEKQMGALLAVAKGSHELPIFLEVHYKSSKCTSAPICLVGKGVCFDSGGISLKPSGSMADMRYDMSGAACVLGVIHTLAHLNAKLSSDVVALMPLVENMPGGGAVKPGDVVFAMNGKSIQVENTDAEGRMILADALCYADSFEPAHVIDVATLTGAMKIALGFGATGVFTNCDKLWEKMFEAGGITGDRVWRMPLFKHYADCIHLDSVDLCNTAKPQFIRLAGSCTAAAFLHEFTNCKSWMHMDIAGVSASKGANSLYNTAMTGRPLRTIVTCLESL</sequence>
<keyword evidence="11" id="KW-0648">Protein biosynthesis</keyword>
<reference evidence="23" key="1">
    <citation type="journal article" date="2014" name="Nat. Genet.">
        <title>Genome and transcriptome of the porcine whipworm Trichuris suis.</title>
        <authorList>
            <person name="Jex A.R."/>
            <person name="Nejsum P."/>
            <person name="Schwarz E.M."/>
            <person name="Hu L."/>
            <person name="Young N.D."/>
            <person name="Hall R.S."/>
            <person name="Korhonen P.K."/>
            <person name="Liao S."/>
            <person name="Thamsborg S."/>
            <person name="Xia J."/>
            <person name="Xu P."/>
            <person name="Wang S."/>
            <person name="Scheerlinck J.P."/>
            <person name="Hofmann A."/>
            <person name="Sternberg P.W."/>
            <person name="Wang J."/>
            <person name="Gasser R.B."/>
        </authorList>
    </citation>
    <scope>NUCLEOTIDE SEQUENCE [LARGE SCALE GENOMIC DNA]</scope>
    <source>
        <strain evidence="23">DCEP-RM93F</strain>
    </source>
</reference>
<dbReference type="SUPFAM" id="SSF50249">
    <property type="entry name" value="Nucleic acid-binding proteins"/>
    <property type="match status" value="1"/>
</dbReference>
<dbReference type="Pfam" id="PF01287">
    <property type="entry name" value="eIF-5a"/>
    <property type="match status" value="1"/>
</dbReference>
<dbReference type="CDD" id="cd00433">
    <property type="entry name" value="Peptidase_M17"/>
    <property type="match status" value="1"/>
</dbReference>
<evidence type="ECO:0000256" key="8">
    <source>
        <dbReference type="ARBA" id="ARBA00022768"/>
    </source>
</evidence>
<evidence type="ECO:0000256" key="1">
    <source>
        <dbReference type="ARBA" id="ARBA00004496"/>
    </source>
</evidence>
<dbReference type="Pfam" id="PF21485">
    <property type="entry name" value="IF5A-like_N"/>
    <property type="match status" value="1"/>
</dbReference>
<comment type="catalytic activity">
    <reaction evidence="13">
        <text>an S-substituted L-cysteinylglycine + H2O = an S-substituted L-cysteine + glycine</text>
        <dbReference type="Rhea" id="RHEA:60444"/>
        <dbReference type="ChEBI" id="CHEBI:15377"/>
        <dbReference type="ChEBI" id="CHEBI:57305"/>
        <dbReference type="ChEBI" id="CHEBI:58717"/>
        <dbReference type="ChEBI" id="CHEBI:143103"/>
        <dbReference type="EC" id="3.4.13.23"/>
    </reaction>
    <physiologicalReaction direction="left-to-right" evidence="13">
        <dbReference type="Rhea" id="RHEA:60445"/>
    </physiologicalReaction>
</comment>
<dbReference type="GO" id="GO:0045901">
    <property type="term" value="P:positive regulation of translational elongation"/>
    <property type="evidence" value="ECO:0007669"/>
    <property type="project" value="InterPro"/>
</dbReference>
<evidence type="ECO:0000256" key="5">
    <source>
        <dbReference type="ARBA" id="ARBA00022438"/>
    </source>
</evidence>
<evidence type="ECO:0000256" key="14">
    <source>
        <dbReference type="ARBA" id="ARBA00023625"/>
    </source>
</evidence>
<dbReference type="AlphaFoldDB" id="A0A085N9C7"/>
<dbReference type="InterPro" id="IPR043472">
    <property type="entry name" value="Macro_dom-like"/>
</dbReference>
<comment type="catalytic activity">
    <reaction evidence="21">
        <text>L-cysteinylglycine + H2O = L-cysteine + glycine</text>
        <dbReference type="Rhea" id="RHEA:28783"/>
        <dbReference type="ChEBI" id="CHEBI:15377"/>
        <dbReference type="ChEBI" id="CHEBI:35235"/>
        <dbReference type="ChEBI" id="CHEBI:57305"/>
        <dbReference type="ChEBI" id="CHEBI:61694"/>
    </reaction>
    <physiologicalReaction direction="left-to-right" evidence="21">
        <dbReference type="Rhea" id="RHEA:28784"/>
    </physiologicalReaction>
</comment>
<dbReference type="PANTHER" id="PTHR11963">
    <property type="entry name" value="LEUCINE AMINOPEPTIDASE-RELATED"/>
    <property type="match status" value="1"/>
</dbReference>
<dbReference type="EMBL" id="KL367528">
    <property type="protein sequence ID" value="KFD66073.1"/>
    <property type="molecule type" value="Genomic_DNA"/>
</dbReference>
<evidence type="ECO:0000256" key="11">
    <source>
        <dbReference type="ARBA" id="ARBA00022917"/>
    </source>
</evidence>
<dbReference type="GO" id="GO:0003746">
    <property type="term" value="F:translation elongation factor activity"/>
    <property type="evidence" value="ECO:0007669"/>
    <property type="project" value="UniProtKB-KW"/>
</dbReference>
<dbReference type="InterPro" id="IPR000819">
    <property type="entry name" value="Peptidase_M17_C"/>
</dbReference>
<dbReference type="PANTHER" id="PTHR11963:SF23">
    <property type="entry name" value="CYTOSOL AMINOPEPTIDASE"/>
    <property type="match status" value="1"/>
</dbReference>
<evidence type="ECO:0000256" key="10">
    <source>
        <dbReference type="ARBA" id="ARBA00022884"/>
    </source>
</evidence>
<comment type="similarity">
    <text evidence="3">Belongs to the peptidase M17 family.</text>
</comment>
<dbReference type="GO" id="GO:0070006">
    <property type="term" value="F:metalloaminopeptidase activity"/>
    <property type="evidence" value="ECO:0007669"/>
    <property type="project" value="InterPro"/>
</dbReference>
<evidence type="ECO:0000256" key="21">
    <source>
        <dbReference type="ARBA" id="ARBA00049107"/>
    </source>
</evidence>
<dbReference type="FunFam" id="2.40.50.140:FF:000034">
    <property type="entry name" value="Eukaryotic translation initiation factor 5A"/>
    <property type="match status" value="1"/>
</dbReference>
<dbReference type="NCBIfam" id="TIGR00037">
    <property type="entry name" value="eIF_5A"/>
    <property type="match status" value="1"/>
</dbReference>
<dbReference type="GO" id="GO:0007276">
    <property type="term" value="P:gamete generation"/>
    <property type="evidence" value="ECO:0007669"/>
    <property type="project" value="UniProtKB-ARBA"/>
</dbReference>
<comment type="catalytic activity">
    <reaction evidence="20">
        <text>S-benzyl-L-cysteinylglycine + H2O = S-benzyl-L-cysteine + glycine</text>
        <dbReference type="Rhea" id="RHEA:62568"/>
        <dbReference type="ChEBI" id="CHEBI:15377"/>
        <dbReference type="ChEBI" id="CHEBI:57305"/>
        <dbReference type="ChEBI" id="CHEBI:145802"/>
        <dbReference type="ChEBI" id="CHEBI:145803"/>
    </reaction>
    <physiologicalReaction direction="left-to-right" evidence="20">
        <dbReference type="Rhea" id="RHEA:62569"/>
    </physiologicalReaction>
</comment>
<dbReference type="InterPro" id="IPR019769">
    <property type="entry name" value="Trans_elong_IF5A_hypusine_site"/>
</dbReference>
<dbReference type="Gene3D" id="2.40.50.140">
    <property type="entry name" value="Nucleic acid-binding proteins"/>
    <property type="match status" value="1"/>
</dbReference>
<dbReference type="Gene3D" id="3.40.630.10">
    <property type="entry name" value="Zn peptidases"/>
    <property type="match status" value="1"/>
</dbReference>
<dbReference type="GO" id="GO:0003723">
    <property type="term" value="F:RNA binding"/>
    <property type="evidence" value="ECO:0007669"/>
    <property type="project" value="UniProtKB-KW"/>
</dbReference>
<comment type="subcellular location">
    <subcellularLocation>
        <location evidence="1">Cytoplasm</location>
    </subcellularLocation>
</comment>
<evidence type="ECO:0000256" key="4">
    <source>
        <dbReference type="ARBA" id="ARBA00014190"/>
    </source>
</evidence>